<accession>A0ABX4QYG9</accession>
<proteinExistence type="predicted"/>
<keyword evidence="2" id="KW-1185">Reference proteome</keyword>
<gene>
    <name evidence="1" type="ORF">CXG46_08510</name>
</gene>
<evidence type="ECO:0000313" key="1">
    <source>
        <dbReference type="EMBL" id="PKH41886.1"/>
    </source>
</evidence>
<dbReference type="Proteomes" id="UP000233565">
    <property type="component" value="Unassembled WGS sequence"/>
</dbReference>
<sequence length="218" mass="23132">MTVRLPSALSTDVHGPLGTVSKRALPGPQSSMTGTVGAVTWVTMQSSLNSTTGMLPELFAVVLLLHLAPSVSVRGEPGLVVTVSVKVLVCRAPSWVPTATTPRLEDVIVSVICSLLTTVHVTAQPPLDAHATLPEMVLWWALAAPAMPTTAKPTATTSVSTRLIARGTRRWPAFSPRRLELVPWVSEGSDGRACGADVMVQLLPRLPGQTLRLPRVND</sequence>
<name>A0ABX4QYG9_9ACTN</name>
<organism evidence="1 2">
    <name type="scientific">Nocardioides alpinus</name>
    <dbReference type="NCBI Taxonomy" id="748909"/>
    <lineage>
        <taxon>Bacteria</taxon>
        <taxon>Bacillati</taxon>
        <taxon>Actinomycetota</taxon>
        <taxon>Actinomycetes</taxon>
        <taxon>Propionibacteriales</taxon>
        <taxon>Nocardioidaceae</taxon>
        <taxon>Nocardioides</taxon>
    </lineage>
</organism>
<comment type="caution">
    <text evidence="1">The sequence shown here is derived from an EMBL/GenBank/DDBJ whole genome shotgun (WGS) entry which is preliminary data.</text>
</comment>
<dbReference type="EMBL" id="PJBV01000014">
    <property type="protein sequence ID" value="PKH41886.1"/>
    <property type="molecule type" value="Genomic_DNA"/>
</dbReference>
<reference evidence="1 2" key="1">
    <citation type="submission" date="2017-12" db="EMBL/GenBank/DDBJ databases">
        <title>Pharmacopeia of the Arctic Ocean.</title>
        <authorList>
            <person name="Collins E."/>
            <person name="Ducluzeau A.-L."/>
        </authorList>
    </citation>
    <scope>NUCLEOTIDE SEQUENCE [LARGE SCALE GENOMIC DNA]</scope>
    <source>
        <strain evidence="1 2">DSM 23325</strain>
    </source>
</reference>
<evidence type="ECO:0000313" key="2">
    <source>
        <dbReference type="Proteomes" id="UP000233565"/>
    </source>
</evidence>
<protein>
    <submittedName>
        <fullName evidence="1">Uncharacterized protein</fullName>
    </submittedName>
</protein>